<dbReference type="AlphaFoldDB" id="A0A0A9B196"/>
<dbReference type="EMBL" id="GBRH01241967">
    <property type="protein sequence ID" value="JAD55928.1"/>
    <property type="molecule type" value="Transcribed_RNA"/>
</dbReference>
<organism evidence="1">
    <name type="scientific">Arundo donax</name>
    <name type="common">Giant reed</name>
    <name type="synonym">Donax arundinaceus</name>
    <dbReference type="NCBI Taxonomy" id="35708"/>
    <lineage>
        <taxon>Eukaryota</taxon>
        <taxon>Viridiplantae</taxon>
        <taxon>Streptophyta</taxon>
        <taxon>Embryophyta</taxon>
        <taxon>Tracheophyta</taxon>
        <taxon>Spermatophyta</taxon>
        <taxon>Magnoliopsida</taxon>
        <taxon>Liliopsida</taxon>
        <taxon>Poales</taxon>
        <taxon>Poaceae</taxon>
        <taxon>PACMAD clade</taxon>
        <taxon>Arundinoideae</taxon>
        <taxon>Arundineae</taxon>
        <taxon>Arundo</taxon>
    </lineage>
</organism>
<name>A0A0A9B196_ARUDO</name>
<reference evidence="1" key="1">
    <citation type="submission" date="2014-09" db="EMBL/GenBank/DDBJ databases">
        <authorList>
            <person name="Magalhaes I.L.F."/>
            <person name="Oliveira U."/>
            <person name="Santos F.R."/>
            <person name="Vidigal T.H.D.A."/>
            <person name="Brescovit A.D."/>
            <person name="Santos A.J."/>
        </authorList>
    </citation>
    <scope>NUCLEOTIDE SEQUENCE</scope>
    <source>
        <tissue evidence="1">Shoot tissue taken approximately 20 cm above the soil surface</tissue>
    </source>
</reference>
<reference evidence="1" key="2">
    <citation type="journal article" date="2015" name="Data Brief">
        <title>Shoot transcriptome of the giant reed, Arundo donax.</title>
        <authorList>
            <person name="Barrero R.A."/>
            <person name="Guerrero F.D."/>
            <person name="Moolhuijzen P."/>
            <person name="Goolsby J.A."/>
            <person name="Tidwell J."/>
            <person name="Bellgard S.E."/>
            <person name="Bellgard M.I."/>
        </authorList>
    </citation>
    <scope>NUCLEOTIDE SEQUENCE</scope>
    <source>
        <tissue evidence="1">Shoot tissue taken approximately 20 cm above the soil surface</tissue>
    </source>
</reference>
<sequence>MSASLTLLQEDTPDQISWKWMSDGTLGKYLAKTALPRTVQTSEGPTRLH</sequence>
<proteinExistence type="predicted"/>
<protein>
    <submittedName>
        <fullName evidence="1">Uncharacterized protein</fullName>
    </submittedName>
</protein>
<evidence type="ECO:0000313" key="1">
    <source>
        <dbReference type="EMBL" id="JAD55928.1"/>
    </source>
</evidence>
<accession>A0A0A9B196</accession>